<dbReference type="STRING" id="1429043.X474_06900"/>
<comment type="caution">
    <text evidence="1">The sequence shown here is derived from an EMBL/GenBank/DDBJ whole genome shotgun (WGS) entry which is preliminary data.</text>
</comment>
<keyword evidence="2" id="KW-1185">Reference proteome</keyword>
<evidence type="ECO:0000313" key="1">
    <source>
        <dbReference type="EMBL" id="KIX14868.1"/>
    </source>
</evidence>
<dbReference type="AlphaFoldDB" id="A0A0D2HWX3"/>
<reference evidence="1 2" key="1">
    <citation type="submission" date="2013-11" db="EMBL/GenBank/DDBJ databases">
        <title>Metagenomic analysis of a methanogenic consortium involved in long chain n-alkane degradation.</title>
        <authorList>
            <person name="Davidova I.A."/>
            <person name="Callaghan A.V."/>
            <person name="Wawrik B."/>
            <person name="Pruitt S."/>
            <person name="Marks C."/>
            <person name="Duncan K.E."/>
            <person name="Suflita J.M."/>
        </authorList>
    </citation>
    <scope>NUCLEOTIDE SEQUENCE [LARGE SCALE GENOMIC DNA]</scope>
    <source>
        <strain evidence="1 2">SPR</strain>
    </source>
</reference>
<accession>A0A0D2HWX3</accession>
<evidence type="ECO:0000313" key="2">
    <source>
        <dbReference type="Proteomes" id="UP000032233"/>
    </source>
</evidence>
<dbReference type="EMBL" id="AZAC01000008">
    <property type="protein sequence ID" value="KIX14868.1"/>
    <property type="molecule type" value="Genomic_DNA"/>
</dbReference>
<protein>
    <submittedName>
        <fullName evidence="1">Uncharacterized protein</fullName>
    </submittedName>
</protein>
<name>A0A0D2HWX3_9BACT</name>
<dbReference type="OrthoDB" id="9779822at2"/>
<dbReference type="RefSeq" id="WP_044347508.1">
    <property type="nucleotide sequence ID" value="NZ_AZAC01000008.1"/>
</dbReference>
<dbReference type="InParanoid" id="A0A0D2HWX3"/>
<proteinExistence type="predicted"/>
<gene>
    <name evidence="1" type="ORF">X474_06900</name>
</gene>
<dbReference type="Proteomes" id="UP000032233">
    <property type="component" value="Unassembled WGS sequence"/>
</dbReference>
<organism evidence="1 2">
    <name type="scientific">Dethiosulfatarculus sandiegensis</name>
    <dbReference type="NCBI Taxonomy" id="1429043"/>
    <lineage>
        <taxon>Bacteria</taxon>
        <taxon>Pseudomonadati</taxon>
        <taxon>Thermodesulfobacteriota</taxon>
        <taxon>Desulfarculia</taxon>
        <taxon>Desulfarculales</taxon>
        <taxon>Desulfarculaceae</taxon>
        <taxon>Dethiosulfatarculus</taxon>
    </lineage>
</organism>
<sequence length="233" mass="25702">MFTSDGGITDARDMVFTLLEALYLAYGEQAAERTDLACAPGCFVCCTDQVALTTLEARYMLEGALSVPLPGRADPAARPANTVNALARMCLTKNEPPPEPDPPKPRGVCPWLENGLCSVYHYRPMACRTMASKSKCQKGGQALDDPWWVTVNTTFFQLVEHLDFRGKFGLMADVFGFVTKGSPSFLLDCEDLPGIPAMPGHEQRLQNLLTRVLGRQVSGRPLGWWMKENRTTL</sequence>